<evidence type="ECO:0000256" key="1">
    <source>
        <dbReference type="ARBA" id="ARBA00011738"/>
    </source>
</evidence>
<dbReference type="CDD" id="cd00570">
    <property type="entry name" value="GST_N_family"/>
    <property type="match status" value="1"/>
</dbReference>
<dbReference type="RefSeq" id="WP_169943393.1">
    <property type="nucleotide sequence ID" value="NZ_CP053015.1"/>
</dbReference>
<dbReference type="SUPFAM" id="SSF52833">
    <property type="entry name" value="Thioredoxin-like"/>
    <property type="match status" value="1"/>
</dbReference>
<dbReference type="InterPro" id="IPR004045">
    <property type="entry name" value="Glutathione_S-Trfase_N"/>
</dbReference>
<name>A0A6M4AQ73_9SPHN</name>
<sequence>MWQLYQFPLCPFSRKVRLLMGEKGIAYDLVNEHPWEHRPGFRDINPAGRTPAMLNSERDLTLSDSVAICEYFEETEPAKPLFAGSATVRAEIRRLVAWFDSKFYAEVGAPLLQEKMIKRLFYRQTPDATMLRHAMRAANEHMEMIGSLLDHHRWLTGTTITMADLAAAAHISVADYLGGIDWAGHDGVHDWYAAMKSRPSFRPLLDERMGPLLPPPHYGDVNF</sequence>
<feature type="domain" description="GST C-terminal" evidence="3">
    <location>
        <begin position="85"/>
        <end position="212"/>
    </location>
</feature>
<dbReference type="PROSITE" id="PS50404">
    <property type="entry name" value="GST_NTER"/>
    <property type="match status" value="1"/>
</dbReference>
<dbReference type="GO" id="GO:0004364">
    <property type="term" value="F:glutathione transferase activity"/>
    <property type="evidence" value="ECO:0007669"/>
    <property type="project" value="TreeGrafter"/>
</dbReference>
<dbReference type="Pfam" id="PF13417">
    <property type="entry name" value="GST_N_3"/>
    <property type="match status" value="1"/>
</dbReference>
<keyword evidence="5" id="KW-1185">Reference proteome</keyword>
<organism evidence="4 5">
    <name type="scientific">Sphingomonas lacunae</name>
    <dbReference type="NCBI Taxonomy" id="2698828"/>
    <lineage>
        <taxon>Bacteria</taxon>
        <taxon>Pseudomonadati</taxon>
        <taxon>Pseudomonadota</taxon>
        <taxon>Alphaproteobacteria</taxon>
        <taxon>Sphingomonadales</taxon>
        <taxon>Sphingomonadaceae</taxon>
        <taxon>Sphingomonas</taxon>
    </lineage>
</organism>
<dbReference type="KEGG" id="slan:GV829_00880"/>
<evidence type="ECO:0000259" key="3">
    <source>
        <dbReference type="PROSITE" id="PS50405"/>
    </source>
</evidence>
<protein>
    <submittedName>
        <fullName evidence="4">Glutathione S-transferase family protein</fullName>
    </submittedName>
</protein>
<dbReference type="EMBL" id="CP053015">
    <property type="protein sequence ID" value="QJQ31178.1"/>
    <property type="molecule type" value="Genomic_DNA"/>
</dbReference>
<dbReference type="PANTHER" id="PTHR43969:SF9">
    <property type="entry name" value="GLUTATHIONE S TRANSFERASE D10, ISOFORM A-RELATED"/>
    <property type="match status" value="1"/>
</dbReference>
<dbReference type="PROSITE" id="PS50405">
    <property type="entry name" value="GST_CTER"/>
    <property type="match status" value="1"/>
</dbReference>
<dbReference type="Gene3D" id="3.40.30.10">
    <property type="entry name" value="Glutaredoxin"/>
    <property type="match status" value="1"/>
</dbReference>
<dbReference type="SFLD" id="SFLDG00358">
    <property type="entry name" value="Main_(cytGST)"/>
    <property type="match status" value="1"/>
</dbReference>
<dbReference type="InterPro" id="IPR040079">
    <property type="entry name" value="Glutathione_S-Trfase"/>
</dbReference>
<dbReference type="CDD" id="cd00299">
    <property type="entry name" value="GST_C_family"/>
    <property type="match status" value="1"/>
</dbReference>
<dbReference type="InterPro" id="IPR036249">
    <property type="entry name" value="Thioredoxin-like_sf"/>
</dbReference>
<feature type="domain" description="GST N-terminal" evidence="2">
    <location>
        <begin position="1"/>
        <end position="80"/>
    </location>
</feature>
<keyword evidence="4" id="KW-0808">Transferase</keyword>
<dbReference type="GO" id="GO:0006749">
    <property type="term" value="P:glutathione metabolic process"/>
    <property type="evidence" value="ECO:0007669"/>
    <property type="project" value="TreeGrafter"/>
</dbReference>
<gene>
    <name evidence="4" type="ORF">GV829_00880</name>
</gene>
<comment type="subunit">
    <text evidence="1">Homodimer.</text>
</comment>
<dbReference type="AlphaFoldDB" id="A0A6M4AQ73"/>
<proteinExistence type="predicted"/>
<evidence type="ECO:0000313" key="5">
    <source>
        <dbReference type="Proteomes" id="UP000503018"/>
    </source>
</evidence>
<dbReference type="Pfam" id="PF13410">
    <property type="entry name" value="GST_C_2"/>
    <property type="match status" value="1"/>
</dbReference>
<dbReference type="InterPro" id="IPR010987">
    <property type="entry name" value="Glutathione-S-Trfase_C-like"/>
</dbReference>
<dbReference type="Gene3D" id="1.20.1050.10">
    <property type="match status" value="1"/>
</dbReference>
<dbReference type="SFLD" id="SFLDS00019">
    <property type="entry name" value="Glutathione_Transferase_(cytos"/>
    <property type="match status" value="1"/>
</dbReference>
<evidence type="ECO:0000313" key="4">
    <source>
        <dbReference type="EMBL" id="QJQ31178.1"/>
    </source>
</evidence>
<dbReference type="SUPFAM" id="SSF47616">
    <property type="entry name" value="GST C-terminal domain-like"/>
    <property type="match status" value="1"/>
</dbReference>
<reference evidence="4 5" key="1">
    <citation type="submission" date="2020-01" db="EMBL/GenBank/DDBJ databases">
        <title>Sphingomonas sp. strain CSW-10.</title>
        <authorList>
            <person name="Chen W.-M."/>
        </authorList>
    </citation>
    <scope>NUCLEOTIDE SEQUENCE [LARGE SCALE GENOMIC DNA]</scope>
    <source>
        <strain evidence="4 5">CSW-10</strain>
    </source>
</reference>
<dbReference type="InterPro" id="IPR036282">
    <property type="entry name" value="Glutathione-S-Trfase_C_sf"/>
</dbReference>
<accession>A0A6M4AQ73</accession>
<dbReference type="PANTHER" id="PTHR43969">
    <property type="entry name" value="GLUTATHIONE S TRANSFERASE D10, ISOFORM A-RELATED"/>
    <property type="match status" value="1"/>
</dbReference>
<dbReference type="Proteomes" id="UP000503018">
    <property type="component" value="Chromosome"/>
</dbReference>
<evidence type="ECO:0000259" key="2">
    <source>
        <dbReference type="PROSITE" id="PS50404"/>
    </source>
</evidence>